<dbReference type="Gene3D" id="3.50.50.60">
    <property type="entry name" value="FAD/NAD(P)-binding domain"/>
    <property type="match status" value="1"/>
</dbReference>
<dbReference type="PANTHER" id="PTHR42887:SF2">
    <property type="entry name" value="OS12G0638800 PROTEIN"/>
    <property type="match status" value="1"/>
</dbReference>
<dbReference type="Pfam" id="PF22780">
    <property type="entry name" value="HI0933_like_1st"/>
    <property type="match status" value="1"/>
</dbReference>
<keyword evidence="3" id="KW-0274">FAD</keyword>
<sequence>MYTNHIVVIGAGASGLMAAISAAGRLRETASSTDVILLEHKDCAGRKILQTGNGRCNLTNTYINPKCYQNDNTDFVMNIIREFTPDNTIEFFNTIGVLTRIRSMSSKDANPAAGYVYPHSDQASTVADSLTREAQRLGVVIIYEADVTGISAAGDSGSAGLWEVSYKLNDELRSIRASKVIIAAGSKASPKSGSDGSGYRLARQLGHRIIRPLPALVQLESSCRLCKNIAGVRQDAAIRLESDSGVTAKARGEIQFTDYGCSGIPVFQVSRHAVRALSEGREVTACIDLLPDMTTEHINAFIRASAAHNSQSTLLDVIAGMLNMKLAKAMLDSLGIKYRFLACNCNERDINVISHLIKEFRMQLTGYKSFENAQICIGGVSLEDVNGLTLESKLAHGIYFCGEILDVDGICGGYNLQWAWSSGHLAGIMAAQDQLRTERRNQ</sequence>
<evidence type="ECO:0000256" key="2">
    <source>
        <dbReference type="ARBA" id="ARBA00022630"/>
    </source>
</evidence>
<feature type="domain" description="RsdA/BaiN/AoA(So)-like Rossmann fold-like" evidence="4">
    <location>
        <begin position="5"/>
        <end position="427"/>
    </location>
</feature>
<comment type="cofactor">
    <cofactor evidence="1">
        <name>FAD</name>
        <dbReference type="ChEBI" id="CHEBI:57692"/>
    </cofactor>
</comment>
<protein>
    <recommendedName>
        <fullName evidence="8">Aminoacetone oxidase family FAD-binding enzyme</fullName>
    </recommendedName>
</protein>
<name>R7B0N6_9FIRM</name>
<organism evidence="6 7">
    <name type="scientific">Bacteroides pectinophilus CAG:437</name>
    <dbReference type="NCBI Taxonomy" id="1263051"/>
    <lineage>
        <taxon>Bacteria</taxon>
        <taxon>Bacillati</taxon>
        <taxon>Bacillota</taxon>
        <taxon>Clostridia</taxon>
        <taxon>Eubacteriales</taxon>
    </lineage>
</organism>
<dbReference type="Gene3D" id="1.10.8.260">
    <property type="entry name" value="HI0933 insert domain-like"/>
    <property type="match status" value="1"/>
</dbReference>
<dbReference type="InterPro" id="IPR004792">
    <property type="entry name" value="BaiN-like"/>
</dbReference>
<evidence type="ECO:0008006" key="8">
    <source>
        <dbReference type="Google" id="ProtNLM"/>
    </source>
</evidence>
<evidence type="ECO:0000259" key="4">
    <source>
        <dbReference type="Pfam" id="PF03486"/>
    </source>
</evidence>
<accession>R7B0N6</accession>
<reference evidence="6" key="1">
    <citation type="submission" date="2012-11" db="EMBL/GenBank/DDBJ databases">
        <title>Dependencies among metagenomic species, viruses, plasmids and units of genetic variation.</title>
        <authorList>
            <person name="Nielsen H.B."/>
            <person name="Almeida M."/>
            <person name="Juncker A.S."/>
            <person name="Rasmussen S."/>
            <person name="Li J."/>
            <person name="Sunagawa S."/>
            <person name="Plichta D."/>
            <person name="Gautier L."/>
            <person name="Le Chatelier E."/>
            <person name="Peletier E."/>
            <person name="Bonde I."/>
            <person name="Nielsen T."/>
            <person name="Manichanh C."/>
            <person name="Arumugam M."/>
            <person name="Batto J."/>
            <person name="Santos M.B.Q.D."/>
            <person name="Blom N."/>
            <person name="Borruel N."/>
            <person name="Burgdorf K.S."/>
            <person name="Boumezbeur F."/>
            <person name="Casellas F."/>
            <person name="Dore J."/>
            <person name="Guarner F."/>
            <person name="Hansen T."/>
            <person name="Hildebrand F."/>
            <person name="Kaas R.S."/>
            <person name="Kennedy S."/>
            <person name="Kristiansen K."/>
            <person name="Kultima J.R."/>
            <person name="Leonard P."/>
            <person name="Levenez F."/>
            <person name="Lund O."/>
            <person name="Moumen B."/>
            <person name="Le Paslier D."/>
            <person name="Pons N."/>
            <person name="Pedersen O."/>
            <person name="Prifti E."/>
            <person name="Qin J."/>
            <person name="Raes J."/>
            <person name="Tap J."/>
            <person name="Tims S."/>
            <person name="Ussery D.W."/>
            <person name="Yamada T."/>
            <person name="MetaHit consortium"/>
            <person name="Renault P."/>
            <person name="Sicheritz-Ponten T."/>
            <person name="Bork P."/>
            <person name="Wang J."/>
            <person name="Brunak S."/>
            <person name="Ehrlich S.D."/>
        </authorList>
    </citation>
    <scope>NUCLEOTIDE SEQUENCE [LARGE SCALE GENOMIC DNA]</scope>
</reference>
<dbReference type="Gene3D" id="2.40.30.10">
    <property type="entry name" value="Translation factors"/>
    <property type="match status" value="1"/>
</dbReference>
<dbReference type="Proteomes" id="UP000018141">
    <property type="component" value="Unassembled WGS sequence"/>
</dbReference>
<evidence type="ECO:0000259" key="5">
    <source>
        <dbReference type="Pfam" id="PF22780"/>
    </source>
</evidence>
<dbReference type="InterPro" id="IPR055178">
    <property type="entry name" value="RsdA/BaiN/AoA(So)-like_dom"/>
</dbReference>
<dbReference type="SUPFAM" id="SSF51905">
    <property type="entry name" value="FAD/NAD(P)-binding domain"/>
    <property type="match status" value="1"/>
</dbReference>
<dbReference type="AlphaFoldDB" id="R7B0N6"/>
<dbReference type="SUPFAM" id="SSF160996">
    <property type="entry name" value="HI0933 insert domain-like"/>
    <property type="match status" value="1"/>
</dbReference>
<dbReference type="InterPro" id="IPR057661">
    <property type="entry name" value="RsdA/BaiN/AoA(So)_Rossmann"/>
</dbReference>
<feature type="domain" description="RsdA/BaiN/AoA(So)-like insert" evidence="5">
    <location>
        <begin position="214"/>
        <end position="375"/>
    </location>
</feature>
<proteinExistence type="predicted"/>
<dbReference type="InterPro" id="IPR023166">
    <property type="entry name" value="BaiN-like_dom_sf"/>
</dbReference>
<dbReference type="EMBL" id="CBHH010000036">
    <property type="protein sequence ID" value="CDD56666.1"/>
    <property type="molecule type" value="Genomic_DNA"/>
</dbReference>
<evidence type="ECO:0000256" key="3">
    <source>
        <dbReference type="ARBA" id="ARBA00022827"/>
    </source>
</evidence>
<dbReference type="InterPro" id="IPR036188">
    <property type="entry name" value="FAD/NAD-bd_sf"/>
</dbReference>
<dbReference type="NCBIfam" id="TIGR00275">
    <property type="entry name" value="aminoacetone oxidase family FAD-binding enzyme"/>
    <property type="match status" value="1"/>
</dbReference>
<keyword evidence="2" id="KW-0285">Flavoprotein</keyword>
<evidence type="ECO:0000313" key="6">
    <source>
        <dbReference type="EMBL" id="CDD56666.1"/>
    </source>
</evidence>
<dbReference type="Pfam" id="PF03486">
    <property type="entry name" value="HI0933_like"/>
    <property type="match status" value="1"/>
</dbReference>
<comment type="caution">
    <text evidence="6">The sequence shown here is derived from an EMBL/GenBank/DDBJ whole genome shotgun (WGS) entry which is preliminary data.</text>
</comment>
<evidence type="ECO:0000256" key="1">
    <source>
        <dbReference type="ARBA" id="ARBA00001974"/>
    </source>
</evidence>
<evidence type="ECO:0000313" key="7">
    <source>
        <dbReference type="Proteomes" id="UP000018141"/>
    </source>
</evidence>
<gene>
    <name evidence="6" type="ORF">BN656_01131</name>
</gene>
<dbReference type="PANTHER" id="PTHR42887">
    <property type="entry name" value="OS12G0638800 PROTEIN"/>
    <property type="match status" value="1"/>
</dbReference>